<accession>A0ABM4CXP8</accession>
<keyword evidence="2" id="KW-1185">Reference proteome</keyword>
<sequence length="147" mass="16848">MFLKFILFANWIFVIKGINDLEYMENTDAVLIDKNNVKEINLLKEMLGKPAGNVSLLDPVKPGIALKKKMKINCHYINPDTSLKRKALLYELCPNYRNKEFLKKSNNVAQVIRNNANKSFVEQKRAFIEAVNEMARAAGHLPTLQLQ</sequence>
<reference evidence="3" key="1">
    <citation type="submission" date="2025-08" db="UniProtKB">
        <authorList>
            <consortium name="RefSeq"/>
        </authorList>
    </citation>
    <scope>IDENTIFICATION</scope>
</reference>
<dbReference type="GeneID" id="124813496"/>
<organism evidence="2 3">
    <name type="scientific">Hydra vulgaris</name>
    <name type="common">Hydra</name>
    <name type="synonym">Hydra attenuata</name>
    <dbReference type="NCBI Taxonomy" id="6087"/>
    <lineage>
        <taxon>Eukaryota</taxon>
        <taxon>Metazoa</taxon>
        <taxon>Cnidaria</taxon>
        <taxon>Hydrozoa</taxon>
        <taxon>Hydroidolina</taxon>
        <taxon>Anthoathecata</taxon>
        <taxon>Aplanulata</taxon>
        <taxon>Hydridae</taxon>
        <taxon>Hydra</taxon>
    </lineage>
</organism>
<protein>
    <submittedName>
        <fullName evidence="3">Uncharacterized protein LOC124813496 isoform X3</fullName>
    </submittedName>
</protein>
<feature type="signal peptide" evidence="1">
    <location>
        <begin position="1"/>
        <end position="17"/>
    </location>
</feature>
<evidence type="ECO:0000313" key="3">
    <source>
        <dbReference type="RefSeq" id="XP_065666718.1"/>
    </source>
</evidence>
<name>A0ABM4CXP8_HYDVU</name>
<feature type="chain" id="PRO_5045979783" evidence="1">
    <location>
        <begin position="18"/>
        <end position="147"/>
    </location>
</feature>
<dbReference type="Proteomes" id="UP001652625">
    <property type="component" value="Chromosome 11"/>
</dbReference>
<dbReference type="RefSeq" id="XP_065666718.1">
    <property type="nucleotide sequence ID" value="XM_065810646.1"/>
</dbReference>
<evidence type="ECO:0000313" key="2">
    <source>
        <dbReference type="Proteomes" id="UP001652625"/>
    </source>
</evidence>
<keyword evidence="1" id="KW-0732">Signal</keyword>
<gene>
    <name evidence="3" type="primary">LOC124813496</name>
</gene>
<proteinExistence type="predicted"/>
<evidence type="ECO:0000256" key="1">
    <source>
        <dbReference type="SAM" id="SignalP"/>
    </source>
</evidence>